<dbReference type="EC" id="2.3.1.225" evidence="9"/>
<dbReference type="InterPro" id="IPR036028">
    <property type="entry name" value="SH3-like_dom_sf"/>
</dbReference>
<evidence type="ECO:0000256" key="1">
    <source>
        <dbReference type="ARBA" id="ARBA00004141"/>
    </source>
</evidence>
<evidence type="ECO:0000256" key="5">
    <source>
        <dbReference type="ARBA" id="ARBA00022989"/>
    </source>
</evidence>
<dbReference type="Pfam" id="PF01529">
    <property type="entry name" value="DHHC"/>
    <property type="match status" value="1"/>
</dbReference>
<gene>
    <name evidence="12" type="primary">LOC112691044</name>
</gene>
<feature type="domain" description="SH3" evidence="10">
    <location>
        <begin position="305"/>
        <end position="366"/>
    </location>
</feature>
<name>A0A8B8GDP5_9HEMI</name>
<keyword evidence="4 9" id="KW-0812">Transmembrane</keyword>
<dbReference type="GeneID" id="112691044"/>
<dbReference type="SUPFAM" id="SSF50044">
    <property type="entry name" value="SH3-domain"/>
    <property type="match status" value="1"/>
</dbReference>
<dbReference type="OrthoDB" id="331948at2759"/>
<keyword evidence="5 9" id="KW-1133">Transmembrane helix</keyword>
<dbReference type="InterPro" id="IPR001594">
    <property type="entry name" value="Palmitoyltrfase_DHHC"/>
</dbReference>
<accession>A0A8B8GDP5</accession>
<dbReference type="InterPro" id="IPR001452">
    <property type="entry name" value="SH3_domain"/>
</dbReference>
<dbReference type="GO" id="GO:0019706">
    <property type="term" value="F:protein-cysteine S-palmitoyltransferase activity"/>
    <property type="evidence" value="ECO:0007669"/>
    <property type="project" value="UniProtKB-EC"/>
</dbReference>
<keyword evidence="11" id="KW-1185">Reference proteome</keyword>
<evidence type="ECO:0000256" key="2">
    <source>
        <dbReference type="ARBA" id="ARBA00022443"/>
    </source>
</evidence>
<organism evidence="11 12">
    <name type="scientific">Sipha flava</name>
    <name type="common">yellow sugarcane aphid</name>
    <dbReference type="NCBI Taxonomy" id="143950"/>
    <lineage>
        <taxon>Eukaryota</taxon>
        <taxon>Metazoa</taxon>
        <taxon>Ecdysozoa</taxon>
        <taxon>Arthropoda</taxon>
        <taxon>Hexapoda</taxon>
        <taxon>Insecta</taxon>
        <taxon>Pterygota</taxon>
        <taxon>Neoptera</taxon>
        <taxon>Paraneoptera</taxon>
        <taxon>Hemiptera</taxon>
        <taxon>Sternorrhyncha</taxon>
        <taxon>Aphidomorpha</taxon>
        <taxon>Aphidoidea</taxon>
        <taxon>Aphididae</taxon>
        <taxon>Sipha</taxon>
    </lineage>
</organism>
<comment type="catalytic activity">
    <reaction evidence="9">
        <text>L-cysteinyl-[protein] + hexadecanoyl-CoA = S-hexadecanoyl-L-cysteinyl-[protein] + CoA</text>
        <dbReference type="Rhea" id="RHEA:36683"/>
        <dbReference type="Rhea" id="RHEA-COMP:10131"/>
        <dbReference type="Rhea" id="RHEA-COMP:11032"/>
        <dbReference type="ChEBI" id="CHEBI:29950"/>
        <dbReference type="ChEBI" id="CHEBI:57287"/>
        <dbReference type="ChEBI" id="CHEBI:57379"/>
        <dbReference type="ChEBI" id="CHEBI:74151"/>
        <dbReference type="EC" id="2.3.1.225"/>
    </reaction>
</comment>
<evidence type="ECO:0000256" key="3">
    <source>
        <dbReference type="ARBA" id="ARBA00022679"/>
    </source>
</evidence>
<dbReference type="Gene3D" id="2.30.30.40">
    <property type="entry name" value="SH3 Domains"/>
    <property type="match status" value="1"/>
</dbReference>
<evidence type="ECO:0000313" key="12">
    <source>
        <dbReference type="RefSeq" id="XP_025420950.1"/>
    </source>
</evidence>
<evidence type="ECO:0000256" key="7">
    <source>
        <dbReference type="ARBA" id="ARBA00023315"/>
    </source>
</evidence>
<evidence type="ECO:0000313" key="11">
    <source>
        <dbReference type="Proteomes" id="UP000694846"/>
    </source>
</evidence>
<sequence>MNNLQLSRSNLNRFAHWGPFLSIVIYKFITLTTLYFTELWWPCFGSLGGFLNNALFLTLFVISFSCYLKSVIAGPGFLPLKWKPINLEEDEQYLQFCRICDGYKAPRVHHCHKCNRCVLKMDHHCPWLNTCVGYSNHPSFVIFIFISIIASIQSSILLLKTLLLVLAQYGHRVLIYFPLKLTLLWITAFGLAVCLILTLSLLLYIQLKYVLKNCTNIEDWIVGKAISRREQDPSLPPFIYPYNLGPINNIKTFFSKGDGIHWPVREECGEYDLTIEQLEQKLIKESWKQPMKVIKNYNGRWFPLVFGLCVCCQIPWTDETRMPLNIGDVIQVTRFRKYWMYGHKNLSNGTRLRGWFPKQCVETLSTSSKKDK</sequence>
<comment type="subcellular location">
    <subcellularLocation>
        <location evidence="1">Membrane</location>
        <topology evidence="1">Multi-pass membrane protein</topology>
    </subcellularLocation>
</comment>
<feature type="transmembrane region" description="Helical" evidence="9">
    <location>
        <begin position="20"/>
        <end position="41"/>
    </location>
</feature>
<keyword evidence="6 9" id="KW-0472">Membrane</keyword>
<dbReference type="GO" id="GO:0016020">
    <property type="term" value="C:membrane"/>
    <property type="evidence" value="ECO:0007669"/>
    <property type="project" value="UniProtKB-SubCell"/>
</dbReference>
<reference evidence="12" key="1">
    <citation type="submission" date="2025-08" db="UniProtKB">
        <authorList>
            <consortium name="RefSeq"/>
        </authorList>
    </citation>
    <scope>IDENTIFICATION</scope>
    <source>
        <tissue evidence="12">Whole body</tissue>
    </source>
</reference>
<evidence type="ECO:0000256" key="9">
    <source>
        <dbReference type="RuleBase" id="RU079119"/>
    </source>
</evidence>
<evidence type="ECO:0000256" key="6">
    <source>
        <dbReference type="ARBA" id="ARBA00023136"/>
    </source>
</evidence>
<evidence type="ECO:0000256" key="8">
    <source>
        <dbReference type="PROSITE-ProRule" id="PRU00192"/>
    </source>
</evidence>
<dbReference type="PROSITE" id="PS50002">
    <property type="entry name" value="SH3"/>
    <property type="match status" value="1"/>
</dbReference>
<dbReference type="RefSeq" id="XP_025420950.1">
    <property type="nucleotide sequence ID" value="XM_025565165.1"/>
</dbReference>
<evidence type="ECO:0000259" key="10">
    <source>
        <dbReference type="PROSITE" id="PS50002"/>
    </source>
</evidence>
<feature type="transmembrane region" description="Helical" evidence="9">
    <location>
        <begin position="181"/>
        <end position="205"/>
    </location>
</feature>
<dbReference type="PROSITE" id="PS50216">
    <property type="entry name" value="DHHC"/>
    <property type="match status" value="1"/>
</dbReference>
<dbReference type="AlphaFoldDB" id="A0A8B8GDP5"/>
<dbReference type="Proteomes" id="UP000694846">
    <property type="component" value="Unplaced"/>
</dbReference>
<keyword evidence="7 9" id="KW-0012">Acyltransferase</keyword>
<evidence type="ECO:0000256" key="4">
    <source>
        <dbReference type="ARBA" id="ARBA00022692"/>
    </source>
</evidence>
<keyword evidence="2 8" id="KW-0728">SH3 domain</keyword>
<feature type="transmembrane region" description="Helical" evidence="9">
    <location>
        <begin position="53"/>
        <end position="72"/>
    </location>
</feature>
<protein>
    <recommendedName>
        <fullName evidence="9">Palmitoyltransferase</fullName>
        <ecNumber evidence="9">2.3.1.225</ecNumber>
    </recommendedName>
</protein>
<keyword evidence="3 9" id="KW-0808">Transferase</keyword>
<dbReference type="InterPro" id="IPR039859">
    <property type="entry name" value="PFA4/ZDH16/20/ERF2-like"/>
</dbReference>
<dbReference type="PANTHER" id="PTHR12246">
    <property type="entry name" value="PALMITOYLTRANSFERASE ZDHHC16"/>
    <property type="match status" value="1"/>
</dbReference>
<comment type="similarity">
    <text evidence="9">Belongs to the DHHC palmitoyltransferase family.</text>
</comment>
<proteinExistence type="inferred from homology"/>
<comment type="domain">
    <text evidence="9">The DHHC domain is required for palmitoyltransferase activity.</text>
</comment>
<feature type="transmembrane region" description="Helical" evidence="9">
    <location>
        <begin position="140"/>
        <end position="169"/>
    </location>
</feature>